<dbReference type="Proteomes" id="UP000324222">
    <property type="component" value="Unassembled WGS sequence"/>
</dbReference>
<organism evidence="2 3">
    <name type="scientific">Portunus trituberculatus</name>
    <name type="common">Swimming crab</name>
    <name type="synonym">Neptunus trituberculatus</name>
    <dbReference type="NCBI Taxonomy" id="210409"/>
    <lineage>
        <taxon>Eukaryota</taxon>
        <taxon>Metazoa</taxon>
        <taxon>Ecdysozoa</taxon>
        <taxon>Arthropoda</taxon>
        <taxon>Crustacea</taxon>
        <taxon>Multicrustacea</taxon>
        <taxon>Malacostraca</taxon>
        <taxon>Eumalacostraca</taxon>
        <taxon>Eucarida</taxon>
        <taxon>Decapoda</taxon>
        <taxon>Pleocyemata</taxon>
        <taxon>Brachyura</taxon>
        <taxon>Eubrachyura</taxon>
        <taxon>Portunoidea</taxon>
        <taxon>Portunidae</taxon>
        <taxon>Portuninae</taxon>
        <taxon>Portunus</taxon>
    </lineage>
</organism>
<sequence length="60" mass="6393">MCRLCVLNIGQQSRRVGGHGYSGAGEVRLTESSADGADQVGKHSTENRDSRRPSACRDGC</sequence>
<gene>
    <name evidence="2" type="ORF">E2C01_060951</name>
</gene>
<evidence type="ECO:0000313" key="3">
    <source>
        <dbReference type="Proteomes" id="UP000324222"/>
    </source>
</evidence>
<accession>A0A5B7HD21</accession>
<dbReference type="AlphaFoldDB" id="A0A5B7HD21"/>
<feature type="region of interest" description="Disordered" evidence="1">
    <location>
        <begin position="29"/>
        <end position="60"/>
    </location>
</feature>
<proteinExistence type="predicted"/>
<reference evidence="2 3" key="1">
    <citation type="submission" date="2019-05" db="EMBL/GenBank/DDBJ databases">
        <title>Another draft genome of Portunus trituberculatus and its Hox gene families provides insights of decapod evolution.</title>
        <authorList>
            <person name="Jeong J.-H."/>
            <person name="Song I."/>
            <person name="Kim S."/>
            <person name="Choi T."/>
            <person name="Kim D."/>
            <person name="Ryu S."/>
            <person name="Kim W."/>
        </authorList>
    </citation>
    <scope>NUCLEOTIDE SEQUENCE [LARGE SCALE GENOMIC DNA]</scope>
    <source>
        <tissue evidence="2">Muscle</tissue>
    </source>
</reference>
<evidence type="ECO:0000256" key="1">
    <source>
        <dbReference type="SAM" id="MobiDB-lite"/>
    </source>
</evidence>
<protein>
    <submittedName>
        <fullName evidence="2">Uncharacterized protein</fullName>
    </submittedName>
</protein>
<evidence type="ECO:0000313" key="2">
    <source>
        <dbReference type="EMBL" id="MPC66798.1"/>
    </source>
</evidence>
<name>A0A5B7HD21_PORTR</name>
<feature type="compositionally biased region" description="Basic and acidic residues" evidence="1">
    <location>
        <begin position="40"/>
        <end position="52"/>
    </location>
</feature>
<keyword evidence="3" id="KW-1185">Reference proteome</keyword>
<dbReference type="EMBL" id="VSRR010025301">
    <property type="protein sequence ID" value="MPC66798.1"/>
    <property type="molecule type" value="Genomic_DNA"/>
</dbReference>
<comment type="caution">
    <text evidence="2">The sequence shown here is derived from an EMBL/GenBank/DDBJ whole genome shotgun (WGS) entry which is preliminary data.</text>
</comment>